<proteinExistence type="predicted"/>
<name>A0A068SP84_NEOGA</name>
<dbReference type="Proteomes" id="UP000028181">
    <property type="component" value="Chromosome I"/>
</dbReference>
<gene>
    <name evidence="1" type="ORF">RG540_CH14060</name>
</gene>
<organism evidence="1 2">
    <name type="scientific">Neorhizobium galegae bv. orientalis str. HAMBI 540</name>
    <dbReference type="NCBI Taxonomy" id="1028800"/>
    <lineage>
        <taxon>Bacteria</taxon>
        <taxon>Pseudomonadati</taxon>
        <taxon>Pseudomonadota</taxon>
        <taxon>Alphaproteobacteria</taxon>
        <taxon>Hyphomicrobiales</taxon>
        <taxon>Rhizobiaceae</taxon>
        <taxon>Rhizobium/Agrobacterium group</taxon>
        <taxon>Neorhizobium</taxon>
    </lineage>
</organism>
<dbReference type="HOGENOM" id="CLU_2602402_0_0_5"/>
<evidence type="ECO:0000313" key="1">
    <source>
        <dbReference type="EMBL" id="CDN47586.1"/>
    </source>
</evidence>
<dbReference type="AlphaFoldDB" id="A0A068SP84"/>
<reference evidence="2" key="1">
    <citation type="journal article" date="2014" name="BMC Genomics">
        <title>Genome sequencing of two Neorhizobium galegae strains reveals a noeT gene responsible for the unusual acetylation of the nodulation factors.</title>
        <authorList>
            <person name="Osterman J."/>
            <person name="Marsh J."/>
            <person name="Laine P.K."/>
            <person name="Zeng Z."/>
            <person name="Alatalo E."/>
            <person name="Sullivan J.T."/>
            <person name="Young J.P."/>
            <person name="Thomas-Oates J."/>
            <person name="Paulin L."/>
            <person name="Lindstrom K."/>
        </authorList>
    </citation>
    <scope>NUCLEOTIDE SEQUENCE [LARGE SCALE GENOMIC DNA]</scope>
    <source>
        <strain evidence="2">HAMBI 540</strain>
    </source>
</reference>
<sequence length="79" mass="8759">MRYAPTIDLWTLSDEQRAKLPVGQWVTAGPGLDSPRGRFLGAGRQTQVVAWLTNARASRDYRGYMACLRDYARGLANGS</sequence>
<dbReference type="KEGG" id="ngg:RG540_CH14060"/>
<dbReference type="EMBL" id="HG938353">
    <property type="protein sequence ID" value="CDN47586.1"/>
    <property type="molecule type" value="Genomic_DNA"/>
</dbReference>
<protein>
    <submittedName>
        <fullName evidence="1">Uncharacterized protein</fullName>
    </submittedName>
</protein>
<evidence type="ECO:0000313" key="2">
    <source>
        <dbReference type="Proteomes" id="UP000028181"/>
    </source>
</evidence>
<accession>A0A068SP84</accession>
<keyword evidence="2" id="KW-1185">Reference proteome</keyword>